<gene>
    <name evidence="2" type="ORF">GCM10007968_08790</name>
</gene>
<sequence>MTLEKLRDIGTLPGMTYEILTELVKRKEKEKIWKKKESLYGLCLILSSSGLILFMFFFQKGRIESLSGLIQFLNNPVSWVLGGASFVAAFVFLRTHRESESAEDDFDELRKEVIDRGEELWPKEPDGSTRYTVMQFLLKKKGINLFYK</sequence>
<evidence type="ECO:0000256" key="1">
    <source>
        <dbReference type="SAM" id="Phobius"/>
    </source>
</evidence>
<dbReference type="Pfam" id="PF10864">
    <property type="entry name" value="DUF2663"/>
    <property type="match status" value="1"/>
</dbReference>
<reference evidence="2" key="2">
    <citation type="submission" date="2020-09" db="EMBL/GenBank/DDBJ databases">
        <authorList>
            <person name="Sun Q."/>
            <person name="Ohkuma M."/>
        </authorList>
    </citation>
    <scope>NUCLEOTIDE SEQUENCE</scope>
    <source>
        <strain evidence="2">JCM 15325</strain>
    </source>
</reference>
<reference evidence="2" key="1">
    <citation type="journal article" date="2014" name="Int. J. Syst. Evol. Microbiol.">
        <title>Complete genome sequence of Corynebacterium casei LMG S-19264T (=DSM 44701T), isolated from a smear-ripened cheese.</title>
        <authorList>
            <consortium name="US DOE Joint Genome Institute (JGI-PGF)"/>
            <person name="Walter F."/>
            <person name="Albersmeier A."/>
            <person name="Kalinowski J."/>
            <person name="Ruckert C."/>
        </authorList>
    </citation>
    <scope>NUCLEOTIDE SEQUENCE</scope>
    <source>
        <strain evidence="2">JCM 15325</strain>
    </source>
</reference>
<dbReference type="AlphaFoldDB" id="A0A917RZ69"/>
<feature type="transmembrane region" description="Helical" evidence="1">
    <location>
        <begin position="77"/>
        <end position="93"/>
    </location>
</feature>
<keyword evidence="1" id="KW-0472">Membrane</keyword>
<proteinExistence type="predicted"/>
<evidence type="ECO:0000313" key="2">
    <source>
        <dbReference type="EMBL" id="GGL46939.1"/>
    </source>
</evidence>
<dbReference type="Proteomes" id="UP000654670">
    <property type="component" value="Unassembled WGS sequence"/>
</dbReference>
<keyword evidence="1" id="KW-0812">Transmembrane</keyword>
<protein>
    <recommendedName>
        <fullName evidence="4">DUF2663 family protein</fullName>
    </recommendedName>
</protein>
<dbReference type="RefSeq" id="WP_188801876.1">
    <property type="nucleotide sequence ID" value="NZ_BMOK01000003.1"/>
</dbReference>
<keyword evidence="1" id="KW-1133">Transmembrane helix</keyword>
<accession>A0A917RZ69</accession>
<dbReference type="InterPro" id="IPR020210">
    <property type="entry name" value="Uncharacterised_YpbF_TM"/>
</dbReference>
<evidence type="ECO:0008006" key="4">
    <source>
        <dbReference type="Google" id="ProtNLM"/>
    </source>
</evidence>
<evidence type="ECO:0000313" key="3">
    <source>
        <dbReference type="Proteomes" id="UP000654670"/>
    </source>
</evidence>
<keyword evidence="3" id="KW-1185">Reference proteome</keyword>
<dbReference type="EMBL" id="BMOK01000003">
    <property type="protein sequence ID" value="GGL46939.1"/>
    <property type="molecule type" value="Genomic_DNA"/>
</dbReference>
<feature type="transmembrane region" description="Helical" evidence="1">
    <location>
        <begin position="39"/>
        <end position="57"/>
    </location>
</feature>
<name>A0A917RZ69_9BACL</name>
<organism evidence="2 3">
    <name type="scientific">Sporolactobacillus putidus</name>
    <dbReference type="NCBI Taxonomy" id="492735"/>
    <lineage>
        <taxon>Bacteria</taxon>
        <taxon>Bacillati</taxon>
        <taxon>Bacillota</taxon>
        <taxon>Bacilli</taxon>
        <taxon>Bacillales</taxon>
        <taxon>Sporolactobacillaceae</taxon>
        <taxon>Sporolactobacillus</taxon>
    </lineage>
</organism>
<comment type="caution">
    <text evidence="2">The sequence shown here is derived from an EMBL/GenBank/DDBJ whole genome shotgun (WGS) entry which is preliminary data.</text>
</comment>